<dbReference type="PANTHER" id="PTHR21351:SF0">
    <property type="entry name" value="BARDET-BIEDL SYNDROME 5 PROTEIN"/>
    <property type="match status" value="1"/>
</dbReference>
<gene>
    <name evidence="11" type="ORF">g.10491</name>
</gene>
<dbReference type="GO" id="GO:0034451">
    <property type="term" value="C:centriolar satellite"/>
    <property type="evidence" value="ECO:0007669"/>
    <property type="project" value="UniProtKB-SubCell"/>
</dbReference>
<dbReference type="GO" id="GO:0034464">
    <property type="term" value="C:BBSome"/>
    <property type="evidence" value="ECO:0007669"/>
    <property type="project" value="InterPro"/>
</dbReference>
<sequence length="348" mass="39203">MDLWEDREILFDFPSSQMKMRPGEEIIDRLDYIEDTKGNGGDKGRLLITNLRIIWHSLSSPKIRLTIGFNCIINASTKIVNSKLRGTTEALHILTKYNNSRYEFIFTNLVPGNMRHFTSVMGVHKAFLSSKIYRELKLRGAVVKDKQLKILPLENIYTTVDGVWNLSSDQGNLGSFIITNIRLVWFADMNETFNISLPHIQIASVKIRESRFGPALVIESSTQSGGYVLGFRLDPPTKLHSVARELSSLHAIHSEKPEFGVQFVMTSHAPMVEVEPILPEEVEELDDSARDVSTTLSAYYADHREGEERPPVYCPELGLAIESLKEGFTLASLWQVIPPPTNPSTLSS</sequence>
<evidence type="ECO:0000256" key="9">
    <source>
        <dbReference type="ARBA" id="ARBA00023273"/>
    </source>
</evidence>
<evidence type="ECO:0000313" key="11">
    <source>
        <dbReference type="EMBL" id="JAS26454.1"/>
    </source>
</evidence>
<dbReference type="GO" id="GO:0060170">
    <property type="term" value="C:ciliary membrane"/>
    <property type="evidence" value="ECO:0007669"/>
    <property type="project" value="UniProtKB-SubCell"/>
</dbReference>
<evidence type="ECO:0000256" key="2">
    <source>
        <dbReference type="ARBA" id="ARBA00004607"/>
    </source>
</evidence>
<dbReference type="EMBL" id="GEDC01010844">
    <property type="protein sequence ID" value="JAS26454.1"/>
    <property type="molecule type" value="Transcribed_RNA"/>
</dbReference>
<evidence type="ECO:0000256" key="6">
    <source>
        <dbReference type="ARBA" id="ARBA00023069"/>
    </source>
</evidence>
<dbReference type="GO" id="GO:0060271">
    <property type="term" value="P:cilium assembly"/>
    <property type="evidence" value="ECO:0007669"/>
    <property type="project" value="TreeGrafter"/>
</dbReference>
<comment type="subcellular location">
    <subcellularLocation>
        <location evidence="1">Cell projection</location>
        <location evidence="1">Cilium membrane</location>
    </subcellularLocation>
    <subcellularLocation>
        <location evidence="2">Cytoplasm</location>
        <location evidence="2">Cytoskeleton</location>
        <location evidence="2">Microtubule organizing center</location>
        <location evidence="2">Centrosome</location>
        <location evidence="2">Centriolar satellite</location>
    </subcellularLocation>
</comment>
<dbReference type="PANTHER" id="PTHR21351">
    <property type="entry name" value="BARDET-BIEDL SYNDROME PROTEIN 5"/>
    <property type="match status" value="1"/>
</dbReference>
<dbReference type="InterPro" id="IPR014003">
    <property type="entry name" value="BBS5_PH"/>
</dbReference>
<name>A0A1B6DL88_9HEMI</name>
<dbReference type="Pfam" id="PF07289">
    <property type="entry name" value="BBL5"/>
    <property type="match status" value="1"/>
</dbReference>
<keyword evidence="4" id="KW-1003">Cell membrane</keyword>
<dbReference type="PIRSF" id="PIRSF010072">
    <property type="entry name" value="DUF1448"/>
    <property type="match status" value="1"/>
</dbReference>
<accession>A0A1B6DL88</accession>
<evidence type="ECO:0000256" key="4">
    <source>
        <dbReference type="ARBA" id="ARBA00022475"/>
    </source>
</evidence>
<proteinExistence type="inferred from homology"/>
<keyword evidence="5" id="KW-0963">Cytoplasm</keyword>
<keyword evidence="7" id="KW-0472">Membrane</keyword>
<evidence type="ECO:0000256" key="7">
    <source>
        <dbReference type="ARBA" id="ARBA00023136"/>
    </source>
</evidence>
<evidence type="ECO:0000256" key="8">
    <source>
        <dbReference type="ARBA" id="ARBA00023212"/>
    </source>
</evidence>
<organism evidence="11">
    <name type="scientific">Clastoptera arizonana</name>
    <name type="common">Arizona spittle bug</name>
    <dbReference type="NCBI Taxonomy" id="38151"/>
    <lineage>
        <taxon>Eukaryota</taxon>
        <taxon>Metazoa</taxon>
        <taxon>Ecdysozoa</taxon>
        <taxon>Arthropoda</taxon>
        <taxon>Hexapoda</taxon>
        <taxon>Insecta</taxon>
        <taxon>Pterygota</taxon>
        <taxon>Neoptera</taxon>
        <taxon>Paraneoptera</taxon>
        <taxon>Hemiptera</taxon>
        <taxon>Auchenorrhyncha</taxon>
        <taxon>Cercopoidea</taxon>
        <taxon>Clastopteridae</taxon>
        <taxon>Clastoptera</taxon>
    </lineage>
</organism>
<evidence type="ECO:0000256" key="3">
    <source>
        <dbReference type="ARBA" id="ARBA00005822"/>
    </source>
</evidence>
<protein>
    <recommendedName>
        <fullName evidence="10">BBSome complex member BBS5 PH domain-containing protein</fullName>
    </recommendedName>
</protein>
<keyword evidence="6" id="KW-0969">Cilium</keyword>
<keyword evidence="8" id="KW-0206">Cytoskeleton</keyword>
<feature type="domain" description="BBSome complex member BBS5 PH" evidence="10">
    <location>
        <begin position="154"/>
        <end position="208"/>
    </location>
</feature>
<dbReference type="SMART" id="SM00683">
    <property type="entry name" value="DM16"/>
    <property type="match status" value="2"/>
</dbReference>
<reference evidence="11" key="1">
    <citation type="submission" date="2015-12" db="EMBL/GenBank/DDBJ databases">
        <title>De novo transcriptome assembly of four potential Pierce s Disease insect vectors from Arizona vineyards.</title>
        <authorList>
            <person name="Tassone E.E."/>
        </authorList>
    </citation>
    <scope>NUCLEOTIDE SEQUENCE</scope>
</reference>
<evidence type="ECO:0000259" key="10">
    <source>
        <dbReference type="SMART" id="SM00683"/>
    </source>
</evidence>
<evidence type="ECO:0000256" key="1">
    <source>
        <dbReference type="ARBA" id="ARBA00004309"/>
    </source>
</evidence>
<dbReference type="AlphaFoldDB" id="A0A1B6DL88"/>
<dbReference type="InterPro" id="IPR006606">
    <property type="entry name" value="BBL5"/>
</dbReference>
<feature type="domain" description="BBSome complex member BBS5 PH" evidence="10">
    <location>
        <begin position="24"/>
        <end position="78"/>
    </location>
</feature>
<dbReference type="GO" id="GO:0032266">
    <property type="term" value="F:phosphatidylinositol-3-phosphate binding"/>
    <property type="evidence" value="ECO:0007669"/>
    <property type="project" value="TreeGrafter"/>
</dbReference>
<comment type="similarity">
    <text evidence="3">Belongs to the BBS5 family.</text>
</comment>
<evidence type="ECO:0000256" key="5">
    <source>
        <dbReference type="ARBA" id="ARBA00022490"/>
    </source>
</evidence>
<dbReference type="GO" id="GO:0036064">
    <property type="term" value="C:ciliary basal body"/>
    <property type="evidence" value="ECO:0007669"/>
    <property type="project" value="TreeGrafter"/>
</dbReference>
<keyword evidence="9" id="KW-0966">Cell projection</keyword>
<dbReference type="InterPro" id="IPR030804">
    <property type="entry name" value="BBS5/fem-3"/>
</dbReference>